<reference evidence="2" key="1">
    <citation type="submission" date="2021-11" db="EMBL/GenBank/DDBJ databases">
        <title>Purpureocillium_takamizusanense_genome.</title>
        <authorList>
            <person name="Nguyen N.-H."/>
        </authorList>
    </citation>
    <scope>NUCLEOTIDE SEQUENCE</scope>
    <source>
        <strain evidence="2">PT3</strain>
    </source>
</reference>
<evidence type="ECO:0000256" key="1">
    <source>
        <dbReference type="SAM" id="MobiDB-lite"/>
    </source>
</evidence>
<dbReference type="KEGG" id="ptkz:JDV02_006190"/>
<evidence type="ECO:0000313" key="2">
    <source>
        <dbReference type="EMBL" id="UNI20064.1"/>
    </source>
</evidence>
<sequence length="802" mass="88996">MDAAAKTVESLSEHILPDKPHHLSYHPHWRYRPRPDDSAPGSRPRFEEWHNTRLQYMTLVSQADRGTLLTRPYYDMREEPPKAVPREVSALAAGGEKKKKLSLTDYKNKKTGTPSSASPPEPAGAKKSSDGDRAVLPPNPDRAATSNPYTVAEPKPNKYTPDSRKLDGSKALDSRPLLDGKPRPPRDGPDTTLPPKPPSLPPKPPSPAARKRVADIEDQLRPQKRSRPDDRRPGDERPPPPPPSSNRDDAQRRKDRHQSSTRDSMPPKEDRLSASSSLPNGRSILKGAVNSARNSSPGARPRGDSINGVRPSLGGNDRGTPTKPDAPKPFVPPLLSPLHLSFDDQNRARGNDEGSMARKKKRNDSGDAAPAAKTKKPETQPLSKKNRPQAVVPPLLSPTLPPAVEAELRRNEKASSEPSDDKGRDGRDALGIKRKPAPDNGDEEPPAKLVQRRRLLLTMDIPKHLRSEVKQILAPPPTRKEATKQDRDKRERDRVGSGDEPQPPARKRPIGSADSAADSLATKKPRPSDASHLSRVAATPSTPSRRSTAMSRVSSGNSMANTPGEGINATPTTSAADRRPNGQGAAAGRQDRHEDIRILNERHDRLRLRAKGLKHVADSIFRPSARPSEDKAKYGFAVALECIITFSMSFQAVNLARRLSNRKGDYASWYSMLPLLDLVHTEMRRDGIDSCKHVFVALLMLHCTCIDEVLRYASNMDGVCPIMYDVVLSMERKRTRFWPWIGELNGTIDDPEMRIELRPWYTIDQVTGGALRVLRNWCADENVDWTPDPMLLEYWPIQRDYA</sequence>
<feature type="compositionally biased region" description="Basic residues" evidence="1">
    <location>
        <begin position="22"/>
        <end position="32"/>
    </location>
</feature>
<protein>
    <submittedName>
        <fullName evidence="2">Uncharacterized protein</fullName>
    </submittedName>
</protein>
<feature type="region of interest" description="Disordered" evidence="1">
    <location>
        <begin position="1"/>
        <end position="45"/>
    </location>
</feature>
<dbReference type="Proteomes" id="UP000829364">
    <property type="component" value="Chromosome 5"/>
</dbReference>
<feature type="compositionally biased region" description="Polar residues" evidence="1">
    <location>
        <begin position="539"/>
        <end position="561"/>
    </location>
</feature>
<feature type="compositionally biased region" description="Basic and acidic residues" evidence="1">
    <location>
        <begin position="246"/>
        <end position="272"/>
    </location>
</feature>
<feature type="region of interest" description="Disordered" evidence="1">
    <location>
        <begin position="80"/>
        <end position="597"/>
    </location>
</feature>
<dbReference type="AlphaFoldDB" id="A0A9Q8QFU6"/>
<dbReference type="GeneID" id="72068139"/>
<feature type="compositionally biased region" description="Basic and acidic residues" evidence="1">
    <location>
        <begin position="478"/>
        <end position="497"/>
    </location>
</feature>
<keyword evidence="3" id="KW-1185">Reference proteome</keyword>
<feature type="compositionally biased region" description="Basic and acidic residues" evidence="1">
    <location>
        <begin position="341"/>
        <end position="356"/>
    </location>
</feature>
<feature type="compositionally biased region" description="Basic and acidic residues" evidence="1">
    <location>
        <begin position="212"/>
        <end position="238"/>
    </location>
</feature>
<evidence type="ECO:0000313" key="3">
    <source>
        <dbReference type="Proteomes" id="UP000829364"/>
    </source>
</evidence>
<gene>
    <name evidence="2" type="ORF">JDV02_006190</name>
</gene>
<dbReference type="OrthoDB" id="284473at2759"/>
<dbReference type="EMBL" id="CP086358">
    <property type="protein sequence ID" value="UNI20064.1"/>
    <property type="molecule type" value="Genomic_DNA"/>
</dbReference>
<organism evidence="2 3">
    <name type="scientific">Purpureocillium takamizusanense</name>
    <dbReference type="NCBI Taxonomy" id="2060973"/>
    <lineage>
        <taxon>Eukaryota</taxon>
        <taxon>Fungi</taxon>
        <taxon>Dikarya</taxon>
        <taxon>Ascomycota</taxon>
        <taxon>Pezizomycotina</taxon>
        <taxon>Sordariomycetes</taxon>
        <taxon>Hypocreomycetidae</taxon>
        <taxon>Hypocreales</taxon>
        <taxon>Ophiocordycipitaceae</taxon>
        <taxon>Purpureocillium</taxon>
    </lineage>
</organism>
<proteinExistence type="predicted"/>
<name>A0A9Q8QFU6_9HYPO</name>
<feature type="compositionally biased region" description="Basic and acidic residues" evidence="1">
    <location>
        <begin position="11"/>
        <end position="21"/>
    </location>
</feature>
<feature type="compositionally biased region" description="Basic and acidic residues" evidence="1">
    <location>
        <begin position="406"/>
        <end position="431"/>
    </location>
</feature>
<feature type="compositionally biased region" description="Pro residues" evidence="1">
    <location>
        <begin position="192"/>
        <end position="207"/>
    </location>
</feature>
<feature type="compositionally biased region" description="Basic and acidic residues" evidence="1">
    <location>
        <begin position="161"/>
        <end position="189"/>
    </location>
</feature>
<dbReference type="RefSeq" id="XP_047843545.1">
    <property type="nucleotide sequence ID" value="XM_047987559.1"/>
</dbReference>
<accession>A0A9Q8QFU6</accession>